<evidence type="ECO:0000313" key="2">
    <source>
        <dbReference type="Proteomes" id="UP000280834"/>
    </source>
</evidence>
<dbReference type="AlphaFoldDB" id="A0A3P7TUI2"/>
<name>A0A3P7TUI2_9BILA</name>
<evidence type="ECO:0000313" key="1">
    <source>
        <dbReference type="EMBL" id="VDO13267.1"/>
    </source>
</evidence>
<reference evidence="1 2" key="1">
    <citation type="submission" date="2018-11" db="EMBL/GenBank/DDBJ databases">
        <authorList>
            <consortium name="Pathogen Informatics"/>
        </authorList>
    </citation>
    <scope>NUCLEOTIDE SEQUENCE [LARGE SCALE GENOMIC DNA]</scope>
</reference>
<protein>
    <submittedName>
        <fullName evidence="1">Uncharacterized protein</fullName>
    </submittedName>
</protein>
<accession>A0A3P7TUI2</accession>
<sequence>MATAVYNNNDKKRDYEEDDVNIAYVRHFADYLILLDLLRNHRMILKVDFGNFPNIYELFFSHPCSNFLSLLI</sequence>
<gene>
    <name evidence="1" type="ORF">BTMF_LOCUS2753</name>
</gene>
<proteinExistence type="predicted"/>
<dbReference type="EMBL" id="UZAG01002340">
    <property type="protein sequence ID" value="VDO13267.1"/>
    <property type="molecule type" value="Genomic_DNA"/>
</dbReference>
<dbReference type="Proteomes" id="UP000280834">
    <property type="component" value="Unassembled WGS sequence"/>
</dbReference>
<organism evidence="1 2">
    <name type="scientific">Brugia timori</name>
    <dbReference type="NCBI Taxonomy" id="42155"/>
    <lineage>
        <taxon>Eukaryota</taxon>
        <taxon>Metazoa</taxon>
        <taxon>Ecdysozoa</taxon>
        <taxon>Nematoda</taxon>
        <taxon>Chromadorea</taxon>
        <taxon>Rhabditida</taxon>
        <taxon>Spirurina</taxon>
        <taxon>Spiruromorpha</taxon>
        <taxon>Filarioidea</taxon>
        <taxon>Onchocercidae</taxon>
        <taxon>Brugia</taxon>
    </lineage>
</organism>
<keyword evidence="2" id="KW-1185">Reference proteome</keyword>